<feature type="region of interest" description="Disordered" evidence="1">
    <location>
        <begin position="1"/>
        <end position="60"/>
    </location>
</feature>
<sequence>MQQATKFVPGGMSSSRNPHDSLGQRTMIQQHQHRRQQKREMGIGVPLAGAAGGGGTAALT</sequence>
<protein>
    <submittedName>
        <fullName evidence="2">Uncharacterized protein</fullName>
    </submittedName>
</protein>
<feature type="compositionally biased region" description="Gly residues" evidence="1">
    <location>
        <begin position="50"/>
        <end position="60"/>
    </location>
</feature>
<dbReference type="Proteomes" id="UP001530377">
    <property type="component" value="Unassembled WGS sequence"/>
</dbReference>
<dbReference type="AlphaFoldDB" id="A0ABD3R3Q3"/>
<keyword evidence="3" id="KW-1185">Reference proteome</keyword>
<organism evidence="2 3">
    <name type="scientific">Cyclostephanos tholiformis</name>
    <dbReference type="NCBI Taxonomy" id="382380"/>
    <lineage>
        <taxon>Eukaryota</taxon>
        <taxon>Sar</taxon>
        <taxon>Stramenopiles</taxon>
        <taxon>Ochrophyta</taxon>
        <taxon>Bacillariophyta</taxon>
        <taxon>Coscinodiscophyceae</taxon>
        <taxon>Thalassiosirophycidae</taxon>
        <taxon>Stephanodiscales</taxon>
        <taxon>Stephanodiscaceae</taxon>
        <taxon>Cyclostephanos</taxon>
    </lineage>
</organism>
<name>A0ABD3R3Q3_9STRA</name>
<proteinExistence type="predicted"/>
<evidence type="ECO:0000313" key="3">
    <source>
        <dbReference type="Proteomes" id="UP001530377"/>
    </source>
</evidence>
<evidence type="ECO:0000256" key="1">
    <source>
        <dbReference type="SAM" id="MobiDB-lite"/>
    </source>
</evidence>
<evidence type="ECO:0000313" key="2">
    <source>
        <dbReference type="EMBL" id="KAL3807610.1"/>
    </source>
</evidence>
<gene>
    <name evidence="2" type="ORF">ACHAXA_002548</name>
</gene>
<dbReference type="EMBL" id="JALLPB020000609">
    <property type="protein sequence ID" value="KAL3807610.1"/>
    <property type="molecule type" value="Genomic_DNA"/>
</dbReference>
<accession>A0ABD3R3Q3</accession>
<comment type="caution">
    <text evidence="2">The sequence shown here is derived from an EMBL/GenBank/DDBJ whole genome shotgun (WGS) entry which is preliminary data.</text>
</comment>
<reference evidence="2 3" key="1">
    <citation type="submission" date="2024-10" db="EMBL/GenBank/DDBJ databases">
        <title>Updated reference genomes for cyclostephanoid diatoms.</title>
        <authorList>
            <person name="Roberts W.R."/>
            <person name="Alverson A.J."/>
        </authorList>
    </citation>
    <scope>NUCLEOTIDE SEQUENCE [LARGE SCALE GENOMIC DNA]</scope>
    <source>
        <strain evidence="2 3">AJA228-03</strain>
    </source>
</reference>